<dbReference type="GO" id="GO:0006397">
    <property type="term" value="P:mRNA processing"/>
    <property type="evidence" value="ECO:0007669"/>
    <property type="project" value="UniProtKB-KW"/>
</dbReference>
<sequence>MASAVDQKLLRQTKFPPEFNQKVDMKKVNVEVMKKWIAGKISAILGSEDDVVIELCFNLLEGSRFPDIKALQISLTGFLDKDTPKFCKELWNLCLSAQSNPQGVPKELLEAKKLELLQEKVDAEKAAQDLRNRKDQAQSRDRDLDLIRQRERTERGRGLLHRGDNLLTDIQPRNAMLISMSLQATAEAMEGADMTAAAAAAAEAEANGVDSMKSEDDHFEDMNPQHVDGAIPPKSNSELAAQNPAPRLVSSPAARRLVLQSHSRLAHTSTSPLSTYSSRSKFIRDLPPQLQALAIILPRRAYATETTSHSHDSGPPPGFNLDEAKKPIATTTQAPQSASDVKKTQSHQTPNSGATATDKTKALEQATLTELATEKSKSETSVAAKKEDPKKLTLGQKIKKEVAHYWDGTKLLAAEVKISSKLALKMAAGYELSRRENRQLQRTVQDLGRLVPFSVFVIVPFAELLLPVALKLFPNLLPSTYEGQKSREAKAARLRETRKQVSSFLRNTLRETGLPVSAVAAKKEEFTQFFRKVRATGESPSKEDVIKVCRIFKDDVTLDNLSRPQLVGMCKYLNLNTFGTDTMLRYQIRHRMRQTKRDDKAISFEGVDSLSVPELQMACAARGLRTLGMSPGKLREDLQMWLDLRLKYNIPSTLLVLSNAYMYTSSKDSEIDSQIDALQAVLSSIPEELFHEIELEVHNAEGAATNKQRLEVLKEQQELINEENEQVESSKTEDGKVASEPVKDDKDIDEKPKPKDEDVEAKATETDPAAAEAREAESDVVEQGKNEEVKKEEDVKKA</sequence>
<dbReference type="Pfam" id="PF07766">
    <property type="entry name" value="LETM1_RBD"/>
    <property type="match status" value="1"/>
</dbReference>
<gene>
    <name evidence="12" type="ORF">B0A52_06996</name>
</gene>
<comment type="caution">
    <text evidence="12">The sequence shown here is derived from an EMBL/GenBank/DDBJ whole genome shotgun (WGS) entry which is preliminary data.</text>
</comment>
<evidence type="ECO:0000256" key="4">
    <source>
        <dbReference type="ARBA" id="ARBA00022792"/>
    </source>
</evidence>
<feature type="domain" description="Letm1 RBD" evidence="11">
    <location>
        <begin position="493"/>
        <end position="687"/>
    </location>
</feature>
<dbReference type="GO" id="GO:0005743">
    <property type="term" value="C:mitochondrial inner membrane"/>
    <property type="evidence" value="ECO:0007669"/>
    <property type="project" value="UniProtKB-SubCell"/>
</dbReference>
<evidence type="ECO:0000256" key="2">
    <source>
        <dbReference type="ARBA" id="ARBA00022664"/>
    </source>
</evidence>
<dbReference type="EMBL" id="NAJM01000030">
    <property type="protein sequence ID" value="RVX69400.1"/>
    <property type="molecule type" value="Genomic_DNA"/>
</dbReference>
<keyword evidence="7" id="KW-0472">Membrane</keyword>
<evidence type="ECO:0000313" key="13">
    <source>
        <dbReference type="Proteomes" id="UP000288859"/>
    </source>
</evidence>
<keyword evidence="3" id="KW-0812">Transmembrane</keyword>
<evidence type="ECO:0008006" key="14">
    <source>
        <dbReference type="Google" id="ProtNLM"/>
    </source>
</evidence>
<feature type="compositionally biased region" description="Polar residues" evidence="9">
    <location>
        <begin position="346"/>
        <end position="357"/>
    </location>
</feature>
<keyword evidence="6 8" id="KW-0496">Mitochondrion</keyword>
<keyword evidence="4" id="KW-0999">Mitochondrion inner membrane</keyword>
<reference evidence="12 13" key="1">
    <citation type="submission" date="2017-03" db="EMBL/GenBank/DDBJ databases">
        <title>Genomes of endolithic fungi from Antarctica.</title>
        <authorList>
            <person name="Coleine C."/>
            <person name="Masonjones S."/>
            <person name="Stajich J.E."/>
        </authorList>
    </citation>
    <scope>NUCLEOTIDE SEQUENCE [LARGE SCALE GENOMIC DNA]</scope>
    <source>
        <strain evidence="12 13">CCFEE 6314</strain>
    </source>
</reference>
<feature type="region of interest" description="Disordered" evidence="9">
    <location>
        <begin position="208"/>
        <end position="248"/>
    </location>
</feature>
<dbReference type="SMART" id="SM00311">
    <property type="entry name" value="PWI"/>
    <property type="match status" value="1"/>
</dbReference>
<keyword evidence="2" id="KW-0507">mRNA processing</keyword>
<feature type="region of interest" description="Disordered" evidence="9">
    <location>
        <begin position="304"/>
        <end position="323"/>
    </location>
</feature>
<feature type="compositionally biased region" description="Basic and acidic residues" evidence="9">
    <location>
        <begin position="212"/>
        <end position="223"/>
    </location>
</feature>
<dbReference type="PROSITE" id="PS51758">
    <property type="entry name" value="LETM1_RBD"/>
    <property type="match status" value="1"/>
</dbReference>
<feature type="domain" description="PWI" evidence="10">
    <location>
        <begin position="12"/>
        <end position="111"/>
    </location>
</feature>
<dbReference type="SUPFAM" id="SSF101233">
    <property type="entry name" value="PWI domain"/>
    <property type="match status" value="1"/>
</dbReference>
<comment type="subcellular location">
    <subcellularLocation>
        <location evidence="1">Mitochondrion inner membrane</location>
        <topology evidence="1">Single-pass membrane protein</topology>
    </subcellularLocation>
</comment>
<evidence type="ECO:0000256" key="7">
    <source>
        <dbReference type="ARBA" id="ARBA00023136"/>
    </source>
</evidence>
<dbReference type="Pfam" id="PF01480">
    <property type="entry name" value="PWI"/>
    <property type="match status" value="1"/>
</dbReference>
<dbReference type="GO" id="GO:0043022">
    <property type="term" value="F:ribosome binding"/>
    <property type="evidence" value="ECO:0007669"/>
    <property type="project" value="InterPro"/>
</dbReference>
<evidence type="ECO:0000256" key="3">
    <source>
        <dbReference type="ARBA" id="ARBA00022692"/>
    </source>
</evidence>
<evidence type="ECO:0000256" key="6">
    <source>
        <dbReference type="ARBA" id="ARBA00023128"/>
    </source>
</evidence>
<evidence type="ECO:0000256" key="1">
    <source>
        <dbReference type="ARBA" id="ARBA00004434"/>
    </source>
</evidence>
<feature type="compositionally biased region" description="Basic and acidic residues" evidence="9">
    <location>
        <begin position="728"/>
        <end position="765"/>
    </location>
</feature>
<dbReference type="OrthoDB" id="275278at2759"/>
<feature type="region of interest" description="Disordered" evidence="9">
    <location>
        <begin position="721"/>
        <end position="798"/>
    </location>
</feature>
<evidence type="ECO:0000256" key="8">
    <source>
        <dbReference type="PROSITE-ProRule" id="PRU01094"/>
    </source>
</evidence>
<proteinExistence type="predicted"/>
<organism evidence="12 13">
    <name type="scientific">Exophiala mesophila</name>
    <name type="common">Black yeast-like fungus</name>
    <dbReference type="NCBI Taxonomy" id="212818"/>
    <lineage>
        <taxon>Eukaryota</taxon>
        <taxon>Fungi</taxon>
        <taxon>Dikarya</taxon>
        <taxon>Ascomycota</taxon>
        <taxon>Pezizomycotina</taxon>
        <taxon>Eurotiomycetes</taxon>
        <taxon>Chaetothyriomycetidae</taxon>
        <taxon>Chaetothyriales</taxon>
        <taxon>Herpotrichiellaceae</taxon>
        <taxon>Exophiala</taxon>
    </lineage>
</organism>
<feature type="compositionally biased region" description="Basic and acidic residues" evidence="9">
    <location>
        <begin position="772"/>
        <end position="798"/>
    </location>
</feature>
<dbReference type="GO" id="GO:0030003">
    <property type="term" value="P:intracellular monoatomic cation homeostasis"/>
    <property type="evidence" value="ECO:0007669"/>
    <property type="project" value="TreeGrafter"/>
</dbReference>
<dbReference type="Gene3D" id="1.20.1390.10">
    <property type="entry name" value="PWI domain"/>
    <property type="match status" value="1"/>
</dbReference>
<name>A0A438N111_EXOME</name>
<protein>
    <recommendedName>
        <fullName evidence="14">Letm1 RBD domain-containing protein</fullName>
    </recommendedName>
</protein>
<feature type="region of interest" description="Disordered" evidence="9">
    <location>
        <begin position="127"/>
        <end position="149"/>
    </location>
</feature>
<dbReference type="PANTHER" id="PTHR14009">
    <property type="entry name" value="LEUCINE ZIPPER-EF-HAND CONTAINING TRANSMEMBRANE PROTEIN"/>
    <property type="match status" value="1"/>
</dbReference>
<dbReference type="VEuPathDB" id="FungiDB:PV10_05500"/>
<evidence type="ECO:0000256" key="9">
    <source>
        <dbReference type="SAM" id="MobiDB-lite"/>
    </source>
</evidence>
<dbReference type="VEuPathDB" id="FungiDB:PV10_05501"/>
<evidence type="ECO:0000313" key="12">
    <source>
        <dbReference type="EMBL" id="RVX69400.1"/>
    </source>
</evidence>
<dbReference type="PROSITE" id="PS51025">
    <property type="entry name" value="PWI"/>
    <property type="match status" value="1"/>
</dbReference>
<dbReference type="AlphaFoldDB" id="A0A438N111"/>
<feature type="compositionally biased region" description="Polar residues" evidence="9">
    <location>
        <begin position="330"/>
        <end position="339"/>
    </location>
</feature>
<evidence type="ECO:0000259" key="10">
    <source>
        <dbReference type="PROSITE" id="PS51025"/>
    </source>
</evidence>
<evidence type="ECO:0000256" key="5">
    <source>
        <dbReference type="ARBA" id="ARBA00022989"/>
    </source>
</evidence>
<keyword evidence="5" id="KW-1133">Transmembrane helix</keyword>
<accession>A0A438N111</accession>
<feature type="region of interest" description="Disordered" evidence="9">
    <location>
        <begin position="330"/>
        <end position="360"/>
    </location>
</feature>
<dbReference type="PANTHER" id="PTHR14009:SF1">
    <property type="entry name" value="MITOCHONDRIAL PROTON_CALCIUM EXCHANGER PROTEIN"/>
    <property type="match status" value="1"/>
</dbReference>
<dbReference type="InterPro" id="IPR033122">
    <property type="entry name" value="LETM1-like_RBD"/>
</dbReference>
<dbReference type="Proteomes" id="UP000288859">
    <property type="component" value="Unassembled WGS sequence"/>
</dbReference>
<dbReference type="InterPro" id="IPR036483">
    <property type="entry name" value="PWI_dom_sf"/>
</dbReference>
<evidence type="ECO:0000259" key="11">
    <source>
        <dbReference type="PROSITE" id="PS51758"/>
    </source>
</evidence>
<dbReference type="InterPro" id="IPR002483">
    <property type="entry name" value="PWI_dom"/>
</dbReference>
<dbReference type="InterPro" id="IPR044202">
    <property type="entry name" value="LETM1/MDM38-like"/>
</dbReference>